<evidence type="ECO:0000313" key="13">
    <source>
        <dbReference type="EMBL" id="ASN03624.1"/>
    </source>
</evidence>
<keyword evidence="6" id="KW-1003">Cell membrane</keyword>
<comment type="subunit">
    <text evidence="3">The complex is composed of two ATP-binding proteins (HrtA), two transmembrane proteins (HrtB) and a solute-binding protein.</text>
</comment>
<dbReference type="PANTHER" id="PTHR43738">
    <property type="entry name" value="ABC TRANSPORTER, MEMBRANE PROTEIN"/>
    <property type="match status" value="1"/>
</dbReference>
<accession>A0A221M7L6</accession>
<evidence type="ECO:0000256" key="3">
    <source>
        <dbReference type="ARBA" id="ARBA00011131"/>
    </source>
</evidence>
<proteinExistence type="inferred from homology"/>
<dbReference type="GO" id="GO:0005886">
    <property type="term" value="C:plasma membrane"/>
    <property type="evidence" value="ECO:0007669"/>
    <property type="project" value="UniProtKB-SubCell"/>
</dbReference>
<gene>
    <name evidence="13" type="ORF">CFK40_00595</name>
</gene>
<dbReference type="Proteomes" id="UP000204391">
    <property type="component" value="Chromosome"/>
</dbReference>
<evidence type="ECO:0000256" key="1">
    <source>
        <dbReference type="ARBA" id="ARBA00004651"/>
    </source>
</evidence>
<dbReference type="Pfam" id="PF02687">
    <property type="entry name" value="FtsX"/>
    <property type="match status" value="1"/>
</dbReference>
<evidence type="ECO:0000256" key="5">
    <source>
        <dbReference type="ARBA" id="ARBA00022448"/>
    </source>
</evidence>
<feature type="transmembrane region" description="Helical" evidence="11">
    <location>
        <begin position="239"/>
        <end position="261"/>
    </location>
</feature>
<reference evidence="13 14" key="1">
    <citation type="journal article" date="2003" name="Int. J. Syst. Evol. Microbiol.">
        <title>Virgibacillus carmonensis sp. nov., Virgibacillus necropolis sp. nov. and Virgibacillus picturae sp. nov., three novel species isolated from deteriorated mural paintings, transfer of the species of the genus salibacillus to Virgibacillus, as Virgibacillus marismortui comb. nov. and Virgibacillus salexigens comb. nov., and emended description of the genus Virgibacillus.</title>
        <authorList>
            <person name="Heyrman J."/>
            <person name="Logan N.A."/>
            <person name="Busse H.J."/>
            <person name="Balcaen A."/>
            <person name="Lebbe L."/>
            <person name="Rodriguez-Diaz M."/>
            <person name="Swings J."/>
            <person name="De Vos P."/>
        </authorList>
    </citation>
    <scope>NUCLEOTIDE SEQUENCE [LARGE SCALE GENOMIC DNA]</scope>
    <source>
        <strain evidence="13 14">LMG 19488</strain>
    </source>
</reference>
<evidence type="ECO:0000256" key="2">
    <source>
        <dbReference type="ARBA" id="ARBA00008697"/>
    </source>
</evidence>
<evidence type="ECO:0000256" key="8">
    <source>
        <dbReference type="ARBA" id="ARBA00022989"/>
    </source>
</evidence>
<evidence type="ECO:0000259" key="12">
    <source>
        <dbReference type="Pfam" id="PF02687"/>
    </source>
</evidence>
<dbReference type="RefSeq" id="WP_089530198.1">
    <property type="nucleotide sequence ID" value="NZ_CP022437.1"/>
</dbReference>
<keyword evidence="5" id="KW-0813">Transport</keyword>
<evidence type="ECO:0000256" key="9">
    <source>
        <dbReference type="ARBA" id="ARBA00023136"/>
    </source>
</evidence>
<keyword evidence="9 11" id="KW-0472">Membrane</keyword>
<evidence type="ECO:0000256" key="6">
    <source>
        <dbReference type="ARBA" id="ARBA00022475"/>
    </source>
</evidence>
<dbReference type="InterPro" id="IPR051125">
    <property type="entry name" value="ABC-4/HrtB_transporter"/>
</dbReference>
<feature type="transmembrane region" description="Helical" evidence="11">
    <location>
        <begin position="15"/>
        <end position="36"/>
    </location>
</feature>
<comment type="function">
    <text evidence="10">Part of the ABC transporter complex hrt involved in hemin import. Responsible for the translocation of the substrate across the membrane.</text>
</comment>
<keyword evidence="14" id="KW-1185">Reference proteome</keyword>
<dbReference type="OrthoDB" id="384327at2"/>
<evidence type="ECO:0000256" key="10">
    <source>
        <dbReference type="ARBA" id="ARBA00024973"/>
    </source>
</evidence>
<sequence>MFLAIRELTHAKFRYILISVIMVLIAMLIFIISGLAQGLSSDNASAVQNLQADYLVLEKDVEHKITRSLFPADKLETIQETEGVEAAVTLSVNMTSATEKGSDKQIDVALFTTDENSMLIPEVSSGETFSAPGQSELILDDSMKQEGVRLGDELQLGGSDQIFTVVGFTEKSRFSHTPVAYVGSGALGASNGKISAVALQVAEGKSETVKSELSGDFDILTKDELLKGIPGYSQEQASLTMMIVFLFVIGTFVLAVFFYVLTLQKTDQFGVLKALGTKTSYLIRNAISQVVLISVICIGIALGLTYGAATLFPKDLPFVLNITNMLQFSTVLLVVTILGSLLSLIQIVKVDPIQAIEGGAN</sequence>
<evidence type="ECO:0000256" key="11">
    <source>
        <dbReference type="SAM" id="Phobius"/>
    </source>
</evidence>
<dbReference type="InterPro" id="IPR003838">
    <property type="entry name" value="ABC3_permease_C"/>
</dbReference>
<keyword evidence="8 11" id="KW-1133">Transmembrane helix</keyword>
<organism evidence="13 14">
    <name type="scientific">Virgibacillus necropolis</name>
    <dbReference type="NCBI Taxonomy" id="163877"/>
    <lineage>
        <taxon>Bacteria</taxon>
        <taxon>Bacillati</taxon>
        <taxon>Bacillota</taxon>
        <taxon>Bacilli</taxon>
        <taxon>Bacillales</taxon>
        <taxon>Bacillaceae</taxon>
        <taxon>Virgibacillus</taxon>
    </lineage>
</organism>
<dbReference type="KEGG" id="vne:CFK40_00595"/>
<name>A0A221M7L6_9BACI</name>
<protein>
    <recommendedName>
        <fullName evidence="4">Putative hemin transport system permease protein HrtB</fullName>
    </recommendedName>
</protein>
<comment type="subcellular location">
    <subcellularLocation>
        <location evidence="1">Cell membrane</location>
        <topology evidence="1">Multi-pass membrane protein</topology>
    </subcellularLocation>
</comment>
<keyword evidence="7 11" id="KW-0812">Transmembrane</keyword>
<feature type="domain" description="ABC3 transporter permease C-terminal" evidence="12">
    <location>
        <begin position="241"/>
        <end position="352"/>
    </location>
</feature>
<evidence type="ECO:0000256" key="4">
    <source>
        <dbReference type="ARBA" id="ARBA00016962"/>
    </source>
</evidence>
<dbReference type="AlphaFoldDB" id="A0A221M7L6"/>
<dbReference type="PANTHER" id="PTHR43738:SF1">
    <property type="entry name" value="HEMIN TRANSPORT SYSTEM PERMEASE PROTEIN HRTB-RELATED"/>
    <property type="match status" value="1"/>
</dbReference>
<feature type="transmembrane region" description="Helical" evidence="11">
    <location>
        <begin position="282"/>
        <end position="306"/>
    </location>
</feature>
<feature type="transmembrane region" description="Helical" evidence="11">
    <location>
        <begin position="326"/>
        <end position="345"/>
    </location>
</feature>
<dbReference type="EMBL" id="CP022437">
    <property type="protein sequence ID" value="ASN03624.1"/>
    <property type="molecule type" value="Genomic_DNA"/>
</dbReference>
<comment type="similarity">
    <text evidence="2">Belongs to the ABC-4 integral membrane protein family. HrtB subfamily.</text>
</comment>
<evidence type="ECO:0000256" key="7">
    <source>
        <dbReference type="ARBA" id="ARBA00022692"/>
    </source>
</evidence>
<evidence type="ECO:0000313" key="14">
    <source>
        <dbReference type="Proteomes" id="UP000204391"/>
    </source>
</evidence>